<sequence length="3001" mass="336443">MRDTIKPKLLNENPAKGTNKFKFQSFSEQIANVKITVVHRVGKDTELPSERESFFLEELDKWKELNCTLHFSNAVVELLPLVASFNLLLYNQDKVLNVLLKHLQVEESMATEPLLILLTALSRDLRQEFTKHFDDVLKTLVILLNDNKDAKRIQQTFTCLSYMFKYLSKYLVVDLEKVFVAYTQLLVPSQPLYVRNYAAESFGFLLRKVTDMEKFEKVVKSMLSQGYMLSSDEFAQSIGRVLFEVVKGVGNHLHSRTPQIYRIYLALLHTSLDAPTHTRTSLKRDKAEHVRIQRLSRGGEKAQVITENTVTMATDEEWQSVEEESVGGEELDTSRDMRGWTYTVVETINSSMAKHTCKEHCAVVWEALAHALEECQTQWGVLYKQLQNKQQQQAEAVLLWEGAWQYTLALFTLWTAQNKGGRILKIETLYRTLQPYYVKQAGDAGVSIDTLPLGVSRAAAALLVAVLSVDTSENALLMSPLLIKGLFMHNSQTDVSLVRDVMLEMRTIPIFTQLCMSPLVEYFDSALVFAHNEGASTSAHGRECLLLMHTLFDSLDLSRAASVVVSNNNRVRFPAHSAMVAGVTPGKKSSVKKNKAKAQKLASVPERLVGLVVDILSRMCTGENLSERAVSELASACVALRCLDRIEVPQYKEVISILEAYIPKLAEVAVQKHNETDLCESMCQVMSSVMDTLTHFTLTYTNAKRMLELDDIFRAVLVDLPQSWPILKSYSMYCEALVERNDEDEEGTAIVLAEVHGVTDLYSVYQVLRANLSSPKRELRKWTAAVLASHQQPRLNASISDGGKNKSAPPLCDVFSNMVAAEDVSLTPTDFRDFIAAANRCAALSKYRRLPKEIDDCVARYAFGALHIPMKPIWENAFEMLREEALRDHATFWALFMQQLNTSVEHVTITQNKNSAATLPHMNTLELTSAEADIMRIVRSAYATTLAIPTFMKLGAGGKTKDNNKRTANTKPKNASNRDSAPSEEGEPVVDYLHYHTLLLKTISNAPSEVIAVAERHARDVISVFLQFIDNEYRTVYVGTATTQNLTVGSNAQLEVEDLDDESVALTTGQVVEQAKSMKKRVLTRLIDYLRLLAVFVNPNSHYEHDRLHSLYVEFIAKTDAVVQKHALECLLTYKPPYLMPQKDVLLDLVDDDKFRDSLTSVVLMSGSDDLDSASGVGRNGVGMAVSQTVIPVSKEHRPAFLNILIRILFAHMMRRKGSGTSKNSLHVRRHVVLNFLAGLEVSELKVFIDFMHSRFGESFVKGREGTRTIEDFDATKCVPLSAQEGYLHLVTDVMKQLRSRIIPYLGLMESVMVRIAGNASILLEANRADSMDLDADDDRASSSGVFHPRFSSSLKTLRGNAVKALESAFVLFPTEHEDIHSKIYNELFTSIILPRVPRLAAESLQHSSGLVDLFAVLSEHPTQYYVLTQHGDMVLPSVFALLSAPSVSANVIKRVYDIVENLLDREQTENECTEGGDVMQSDDQPTGKELAIQRTGMCARDIIRTHVACLLNHMHTALLSEKKKVSQLEARANGMLIVRKNNSTKSKAEQKGSERELSILSCISVYAEDQETASRLLEMLCPYLRLSRKEVNDKAKLHTLNIIAHCIRVVDTITPKQLAYFSRLFGTMPNPRHRLALSECFAEMANKTTNVCTDLAPVADILKRLNAMDDERIDDPDYEIRINAHSAFNEQLVTETSVQGLLPVAYHCVQVINTTEDTSLRFVASHGLCQIAERAAKDLAAGDESTHRALVVGVIVPAMKKSFKFGREGSRSEYLLILKKLIVLFSDKQFKVDDSYLDLAVLSTANPNDEDDADFFTNIRHIQLHRRIRALTRLVDIVDSGQIATASLINILLPIAAHVIVDNTKSMEHHFVNAAIDVIGSIAGKLGWGHYIYTLRTYLKLAATKPELEKTLLKVVTKIVDNFHFTSVEVPLTLAVAVDEDVEDNDGDDLVDLSPDNTDETALLKQLSESVTADSRAQTMEERIASTVESVVLPDMNRYLIKKGKDDFDELRPAIALATVGLLKTMPKAILEKHLPGLITRVCSVLRSRDDAVRDETREALIEITCSLGPTYLSFVLRELMAQLKSGYKLHILGYTTHALVDHFVQAFPEVGSVDDSVQVILDIIVPDIFGLTGQEKEVVQILTKMKEAKAKRGHDTFELVARNVSFKYVNAMLQPIRGIMANTESLKTRRMMEEVFRRIVIGLTANASATVPEVLIFVHNLLTENVGLSKIATKESVKKSRRDANMVINRERGKVSDRSHEYYMQTNAHLLIELGLLLLHANLKRGFVDTRKVPEHQRMMDPIVGVLGDALRSKYDKIVMLSLKCLSYCFRFELPILETNVPHIANRCFKVLNRAGVGATGAELHQACFKMLTTIVRDYKSYEIPVPQLEHLVSLCTTDLEVYEKQASTYAMVRAIVARKTLLPGLYTLVEKIADIMVRGDIPSVRTHCTAIFTSFILDYPLGPKLLKKWVLFCITNLSYEFKHGRESVLEVIHQMVESFPDAALSEYSQLFFLPLVMRLINDDSSECKEMASTIIKRLVQRATPAERDILYKKFVLVWLNGYQSDAQAVLVRCGLQVAGIFADAMGSDFTRYAGTALSVLKVIISDATTESESAVESMLGERDWFDTSDDTKQERFEVNDVSAWPVLYYALTTLQKIISAIPALLSESPGVEAQRQSRKVSGKKKKGSGVETAIDIHSEVEAMWTDIYVHMIHPHLWVRLVSSRLVGAYVAAPRNDPSIVANRLSCTISTSSPALLDTEQSVWNIARTSCKQLESKHLTSVMGTQVVKNLFYVTRVLLCLQEESGANGSKSSATSRNIRNVSNGVANEEEDSAGTTTIERLIWICKRLAYVARNTVVHNEELSALRRKCVFEYFAALASVASVNTLKQLLTTIVLPIVSVSEDRRESETVRALAQELSEMISKKVGATDYLAAHSTVSRHQNNLRQDRRKRRALETVINPAKRQEKRERTNERRKENNKRSVDQHRPSKGRSNKRQKR</sequence>
<dbReference type="InterPro" id="IPR057525">
    <property type="entry name" value="UTP20_C"/>
</dbReference>
<feature type="compositionally biased region" description="Basic and acidic residues" evidence="1">
    <location>
        <begin position="2965"/>
        <end position="2989"/>
    </location>
</feature>
<organism evidence="5 6">
    <name type="scientific">Sphaeroforma arctica JP610</name>
    <dbReference type="NCBI Taxonomy" id="667725"/>
    <lineage>
        <taxon>Eukaryota</taxon>
        <taxon>Ichthyosporea</taxon>
        <taxon>Ichthyophonida</taxon>
        <taxon>Sphaeroforma</taxon>
    </lineage>
</organism>
<dbReference type="PANTHER" id="PTHR17695">
    <property type="entry name" value="SMALL SUBUNIT PROCESSOME COMPONENT 20 HOMOLOG"/>
    <property type="match status" value="1"/>
</dbReference>
<dbReference type="EMBL" id="KQ241663">
    <property type="protein sequence ID" value="KNC86202.1"/>
    <property type="molecule type" value="Genomic_DNA"/>
</dbReference>
<dbReference type="GO" id="GO:0030686">
    <property type="term" value="C:90S preribosome"/>
    <property type="evidence" value="ECO:0007669"/>
    <property type="project" value="TreeGrafter"/>
</dbReference>
<dbReference type="eggNOG" id="KOG1823">
    <property type="taxonomic scope" value="Eukaryota"/>
</dbReference>
<dbReference type="Pfam" id="PF23099">
    <property type="entry name" value="UTP20_C"/>
    <property type="match status" value="1"/>
</dbReference>
<dbReference type="SUPFAM" id="SSF48371">
    <property type="entry name" value="ARM repeat"/>
    <property type="match status" value="2"/>
</dbReference>
<dbReference type="GO" id="GO:0032040">
    <property type="term" value="C:small-subunit processome"/>
    <property type="evidence" value="ECO:0007669"/>
    <property type="project" value="TreeGrafter"/>
</dbReference>
<dbReference type="InterPro" id="IPR011989">
    <property type="entry name" value="ARM-like"/>
</dbReference>
<proteinExistence type="predicted"/>
<dbReference type="Pfam" id="PF20416">
    <property type="entry name" value="UTP20"/>
    <property type="match status" value="1"/>
</dbReference>
<dbReference type="InterPro" id="IPR011430">
    <property type="entry name" value="UTP20_N"/>
</dbReference>
<evidence type="ECO:0000313" key="6">
    <source>
        <dbReference type="Proteomes" id="UP000054560"/>
    </source>
</evidence>
<dbReference type="InterPro" id="IPR046523">
    <property type="entry name" value="UTP20_dom"/>
</dbReference>
<evidence type="ECO:0000259" key="4">
    <source>
        <dbReference type="Pfam" id="PF23099"/>
    </source>
</evidence>
<dbReference type="OrthoDB" id="360653at2759"/>
<dbReference type="Gene3D" id="1.25.10.10">
    <property type="entry name" value="Leucine-rich Repeat Variant"/>
    <property type="match status" value="3"/>
</dbReference>
<accession>A0A0L0GB06</accession>
<feature type="compositionally biased region" description="Polar residues" evidence="1">
    <location>
        <begin position="966"/>
        <end position="980"/>
    </location>
</feature>
<evidence type="ECO:0000313" key="5">
    <source>
        <dbReference type="EMBL" id="KNC86202.1"/>
    </source>
</evidence>
<dbReference type="Pfam" id="PF07539">
    <property type="entry name" value="UTP20_N"/>
    <property type="match status" value="1"/>
</dbReference>
<name>A0A0L0GB06_9EUKA</name>
<dbReference type="InterPro" id="IPR016024">
    <property type="entry name" value="ARM-type_fold"/>
</dbReference>
<feature type="domain" description="U3 small nucleolar RNA-associated protein 20 N-terminal" evidence="2">
    <location>
        <begin position="1083"/>
        <end position="1764"/>
    </location>
</feature>
<dbReference type="PANTHER" id="PTHR17695:SF11">
    <property type="entry name" value="SMALL SUBUNIT PROCESSOME COMPONENT 20 HOMOLOG"/>
    <property type="match status" value="1"/>
</dbReference>
<evidence type="ECO:0000256" key="1">
    <source>
        <dbReference type="SAM" id="MobiDB-lite"/>
    </source>
</evidence>
<evidence type="ECO:0000259" key="2">
    <source>
        <dbReference type="Pfam" id="PF07539"/>
    </source>
</evidence>
<feature type="domain" description="U3 small nucleolar RNA-associated protein 20" evidence="3">
    <location>
        <begin position="2005"/>
        <end position="2224"/>
    </location>
</feature>
<feature type="compositionally biased region" description="Basic residues" evidence="1">
    <location>
        <begin position="2990"/>
        <end position="3001"/>
    </location>
</feature>
<dbReference type="Proteomes" id="UP000054560">
    <property type="component" value="Unassembled WGS sequence"/>
</dbReference>
<feature type="region of interest" description="Disordered" evidence="1">
    <location>
        <begin position="2940"/>
        <end position="3001"/>
    </location>
</feature>
<evidence type="ECO:0000259" key="3">
    <source>
        <dbReference type="Pfam" id="PF20416"/>
    </source>
</evidence>
<dbReference type="InterPro" id="IPR052575">
    <property type="entry name" value="SSU_processome_comp_20"/>
</dbReference>
<gene>
    <name evidence="5" type="ORF">SARC_01639</name>
</gene>
<keyword evidence="6" id="KW-1185">Reference proteome</keyword>
<dbReference type="STRING" id="667725.A0A0L0GB06"/>
<feature type="region of interest" description="Disordered" evidence="1">
    <location>
        <begin position="958"/>
        <end position="986"/>
    </location>
</feature>
<dbReference type="RefSeq" id="XP_014160104.1">
    <property type="nucleotide sequence ID" value="XM_014304629.1"/>
</dbReference>
<feature type="domain" description="U3 small nucleolar RNA-associated protein 20 C-terminal" evidence="4">
    <location>
        <begin position="2758"/>
        <end position="2986"/>
    </location>
</feature>
<dbReference type="GeneID" id="25902143"/>
<protein>
    <submittedName>
        <fullName evidence="5">Uncharacterized protein</fullName>
    </submittedName>
</protein>
<reference evidence="5 6" key="1">
    <citation type="submission" date="2011-02" db="EMBL/GenBank/DDBJ databases">
        <title>The Genome Sequence of Sphaeroforma arctica JP610.</title>
        <authorList>
            <consortium name="The Broad Institute Genome Sequencing Platform"/>
            <person name="Russ C."/>
            <person name="Cuomo C."/>
            <person name="Young S.K."/>
            <person name="Zeng Q."/>
            <person name="Gargeya S."/>
            <person name="Alvarado L."/>
            <person name="Berlin A."/>
            <person name="Chapman S.B."/>
            <person name="Chen Z."/>
            <person name="Freedman E."/>
            <person name="Gellesch M."/>
            <person name="Goldberg J."/>
            <person name="Griggs A."/>
            <person name="Gujja S."/>
            <person name="Heilman E."/>
            <person name="Heiman D."/>
            <person name="Howarth C."/>
            <person name="Mehta T."/>
            <person name="Neiman D."/>
            <person name="Pearson M."/>
            <person name="Roberts A."/>
            <person name="Saif S."/>
            <person name="Shea T."/>
            <person name="Shenoy N."/>
            <person name="Sisk P."/>
            <person name="Stolte C."/>
            <person name="Sykes S."/>
            <person name="White J."/>
            <person name="Yandava C."/>
            <person name="Burger G."/>
            <person name="Gray M.W."/>
            <person name="Holland P.W.H."/>
            <person name="King N."/>
            <person name="Lang F.B.F."/>
            <person name="Roger A.J."/>
            <person name="Ruiz-Trillo I."/>
            <person name="Haas B."/>
            <person name="Nusbaum C."/>
            <person name="Birren B."/>
        </authorList>
    </citation>
    <scope>NUCLEOTIDE SEQUENCE [LARGE SCALE GENOMIC DNA]</scope>
    <source>
        <strain evidence="5 6">JP610</strain>
    </source>
</reference>